<reference evidence="3" key="1">
    <citation type="submission" date="2015-03" db="EMBL/GenBank/DDBJ databases">
        <authorList>
            <person name="Nijsse Bart"/>
        </authorList>
    </citation>
    <scope>NUCLEOTIDE SEQUENCE [LARGE SCALE GENOMIC DNA]</scope>
</reference>
<accession>A0A0U1KXT9</accession>
<organism evidence="2 3">
    <name type="scientific">Sporomusa ovata</name>
    <dbReference type="NCBI Taxonomy" id="2378"/>
    <lineage>
        <taxon>Bacteria</taxon>
        <taxon>Bacillati</taxon>
        <taxon>Bacillota</taxon>
        <taxon>Negativicutes</taxon>
        <taxon>Selenomonadales</taxon>
        <taxon>Sporomusaceae</taxon>
        <taxon>Sporomusa</taxon>
    </lineage>
</organism>
<feature type="signal peptide" evidence="1">
    <location>
        <begin position="1"/>
        <end position="25"/>
    </location>
</feature>
<dbReference type="EMBL" id="CTRP01000006">
    <property type="protein sequence ID" value="CQR71939.1"/>
    <property type="molecule type" value="Genomic_DNA"/>
</dbReference>
<sequence>MMKKIGALLIISIVIAALSSASAFANPRAICPQAFTVDNQNVLDAGVYIETTFRATRPNNLPNPQFYQGLETTELEYFHQGYKQSFPMPESKRFTEEAEQDVNEREQENEARTIAFLEREPFSGGTVYWWKVTHRHGAGLGRDVAPVVTYDAWLVSEEKPRVLSVKISGAYASQAQIREWLEQLVARTP</sequence>
<gene>
    <name evidence="2" type="ORF">SpAn4DRAFT_5001</name>
</gene>
<evidence type="ECO:0000256" key="1">
    <source>
        <dbReference type="SAM" id="SignalP"/>
    </source>
</evidence>
<protein>
    <submittedName>
        <fullName evidence="2">Uncharacterized protein</fullName>
    </submittedName>
</protein>
<keyword evidence="3" id="KW-1185">Reference proteome</keyword>
<name>A0A0U1KXT9_9FIRM</name>
<proteinExistence type="predicted"/>
<evidence type="ECO:0000313" key="2">
    <source>
        <dbReference type="EMBL" id="CQR71939.1"/>
    </source>
</evidence>
<feature type="chain" id="PRO_5038784246" evidence="1">
    <location>
        <begin position="26"/>
        <end position="189"/>
    </location>
</feature>
<keyword evidence="1" id="KW-0732">Signal</keyword>
<dbReference type="AlphaFoldDB" id="A0A0U1KXT9"/>
<dbReference type="RefSeq" id="WP_021166932.1">
    <property type="nucleotide sequence ID" value="NZ_CTRP01000006.1"/>
</dbReference>
<dbReference type="Proteomes" id="UP000049855">
    <property type="component" value="Unassembled WGS sequence"/>
</dbReference>
<evidence type="ECO:0000313" key="3">
    <source>
        <dbReference type="Proteomes" id="UP000049855"/>
    </source>
</evidence>